<evidence type="ECO:0000256" key="2">
    <source>
        <dbReference type="ARBA" id="ARBA00012052"/>
    </source>
</evidence>
<feature type="domain" description="GHMP kinase N-terminal" evidence="11">
    <location>
        <begin position="68"/>
        <end position="145"/>
    </location>
</feature>
<evidence type="ECO:0000256" key="1">
    <source>
        <dbReference type="ARBA" id="ARBA00009684"/>
    </source>
</evidence>
<evidence type="ECO:0000313" key="14">
    <source>
        <dbReference type="Proteomes" id="UP001163739"/>
    </source>
</evidence>
<evidence type="ECO:0000256" key="5">
    <source>
        <dbReference type="ARBA" id="ARBA00022741"/>
    </source>
</evidence>
<dbReference type="Pfam" id="PF00288">
    <property type="entry name" value="GHMP_kinases_N"/>
    <property type="match status" value="1"/>
</dbReference>
<dbReference type="Pfam" id="PF08544">
    <property type="entry name" value="GHMP_kinases_C"/>
    <property type="match status" value="1"/>
</dbReference>
<dbReference type="SUPFAM" id="SSF55060">
    <property type="entry name" value="GHMP Kinase, C-terminal domain"/>
    <property type="match status" value="1"/>
</dbReference>
<dbReference type="Gene3D" id="3.30.70.890">
    <property type="entry name" value="GHMP kinase, C-terminal domain"/>
    <property type="match status" value="1"/>
</dbReference>
<keyword evidence="8 10" id="KW-0414">Isoprene biosynthesis</keyword>
<keyword evidence="4 10" id="KW-0808">Transferase</keyword>
<dbReference type="InterPro" id="IPR036554">
    <property type="entry name" value="GHMP_kinase_C_sf"/>
</dbReference>
<keyword evidence="5 10" id="KW-0547">Nucleotide-binding</keyword>
<dbReference type="EC" id="2.7.1.148" evidence="2 10"/>
<evidence type="ECO:0000256" key="8">
    <source>
        <dbReference type="ARBA" id="ARBA00023229"/>
    </source>
</evidence>
<protein>
    <recommendedName>
        <fullName evidence="3 10">4-diphosphocytidyl-2-C-methyl-D-erythritol kinase</fullName>
        <shortName evidence="10">CMK</shortName>
        <ecNumber evidence="2 10">2.7.1.148</ecNumber>
    </recommendedName>
    <alternativeName>
        <fullName evidence="9 10">4-(cytidine-5'-diphospho)-2-C-methyl-D-erythritol kinase</fullName>
    </alternativeName>
</protein>
<dbReference type="PIRSF" id="PIRSF010376">
    <property type="entry name" value="IspE"/>
    <property type="match status" value="1"/>
</dbReference>
<evidence type="ECO:0000259" key="11">
    <source>
        <dbReference type="Pfam" id="PF00288"/>
    </source>
</evidence>
<feature type="active site" evidence="10">
    <location>
        <position position="138"/>
    </location>
</feature>
<evidence type="ECO:0000256" key="9">
    <source>
        <dbReference type="ARBA" id="ARBA00032554"/>
    </source>
</evidence>
<proteinExistence type="inferred from homology"/>
<dbReference type="InterPro" id="IPR004424">
    <property type="entry name" value="IspE"/>
</dbReference>
<dbReference type="SUPFAM" id="SSF54211">
    <property type="entry name" value="Ribosomal protein S5 domain 2-like"/>
    <property type="match status" value="1"/>
</dbReference>
<dbReference type="InterPro" id="IPR006204">
    <property type="entry name" value="GHMP_kinase_N_dom"/>
</dbReference>
<evidence type="ECO:0000313" key="13">
    <source>
        <dbReference type="EMBL" id="UZE96957.1"/>
    </source>
</evidence>
<dbReference type="GO" id="GO:0050515">
    <property type="term" value="F:4-(cytidine 5'-diphospho)-2-C-methyl-D-erythritol kinase activity"/>
    <property type="evidence" value="ECO:0007669"/>
    <property type="project" value="UniProtKB-EC"/>
</dbReference>
<dbReference type="InterPro" id="IPR013750">
    <property type="entry name" value="GHMP_kinase_C_dom"/>
</dbReference>
<sequence>MKQTTLTLPAPAKLNLFLHINGRRKDGYHELQTLFQFIDRCDTLCFTTTSDDNIQVSPPIKGVRLEDNLIYKAAKLLTPYKTATSGVLINIDKKLPMGGGLGGGSSDAATTLVALNTLWQCNRSTEQLMALGLSLGADVPIFVRGQASWAEGVGEILTPANPIESWYVILTPDCHVDTGEIFSHQRLTRDTPKMKIAPALEGDVKNYRNDCENIVSELYPEVKLAIETLNKHGRSRLTGTGACVFAAFDSKEKAELAFSKLPKSIKGFISKGLNSSPLLR</sequence>
<gene>
    <name evidence="10 13" type="primary">ispE</name>
    <name evidence="13" type="ORF">NKI27_04185</name>
</gene>
<evidence type="ECO:0000256" key="3">
    <source>
        <dbReference type="ARBA" id="ARBA00017473"/>
    </source>
</evidence>
<dbReference type="RefSeq" id="WP_265048438.1">
    <property type="nucleotide sequence ID" value="NZ_CP100390.1"/>
</dbReference>
<dbReference type="PANTHER" id="PTHR43527">
    <property type="entry name" value="4-DIPHOSPHOCYTIDYL-2-C-METHYL-D-ERYTHRITOL KINASE, CHLOROPLASTIC"/>
    <property type="match status" value="1"/>
</dbReference>
<feature type="domain" description="GHMP kinase C-terminal" evidence="12">
    <location>
        <begin position="206"/>
        <end position="264"/>
    </location>
</feature>
<dbReference type="InterPro" id="IPR020568">
    <property type="entry name" value="Ribosomal_Su5_D2-typ_SF"/>
</dbReference>
<dbReference type="NCBIfam" id="TIGR00154">
    <property type="entry name" value="ispE"/>
    <property type="match status" value="1"/>
</dbReference>
<evidence type="ECO:0000256" key="7">
    <source>
        <dbReference type="ARBA" id="ARBA00022840"/>
    </source>
</evidence>
<reference evidence="13" key="1">
    <citation type="submission" date="2022-06" db="EMBL/GenBank/DDBJ databases">
        <title>Alkalimarinus sp. nov., isolated from gut of a Alitta virens.</title>
        <authorList>
            <person name="Yang A.I."/>
            <person name="Shin N.-R."/>
        </authorList>
    </citation>
    <scope>NUCLEOTIDE SEQUENCE</scope>
    <source>
        <strain evidence="13">A2M4</strain>
    </source>
</reference>
<evidence type="ECO:0000256" key="6">
    <source>
        <dbReference type="ARBA" id="ARBA00022777"/>
    </source>
</evidence>
<evidence type="ECO:0000256" key="10">
    <source>
        <dbReference type="HAMAP-Rule" id="MF_00061"/>
    </source>
</evidence>
<keyword evidence="7 10" id="KW-0067">ATP-binding</keyword>
<feature type="binding site" evidence="10">
    <location>
        <begin position="96"/>
        <end position="106"/>
    </location>
    <ligand>
        <name>ATP</name>
        <dbReference type="ChEBI" id="CHEBI:30616"/>
    </ligand>
</feature>
<dbReference type="EMBL" id="CP100390">
    <property type="protein sequence ID" value="UZE96957.1"/>
    <property type="molecule type" value="Genomic_DNA"/>
</dbReference>
<comment type="pathway">
    <text evidence="10">Isoprenoid biosynthesis; isopentenyl diphosphate biosynthesis via DXP pathway; isopentenyl diphosphate from 1-deoxy-D-xylulose 5-phosphate: step 3/6.</text>
</comment>
<comment type="catalytic activity">
    <reaction evidence="10">
        <text>4-CDP-2-C-methyl-D-erythritol + ATP = 4-CDP-2-C-methyl-D-erythritol 2-phosphate + ADP + H(+)</text>
        <dbReference type="Rhea" id="RHEA:18437"/>
        <dbReference type="ChEBI" id="CHEBI:15378"/>
        <dbReference type="ChEBI" id="CHEBI:30616"/>
        <dbReference type="ChEBI" id="CHEBI:57823"/>
        <dbReference type="ChEBI" id="CHEBI:57919"/>
        <dbReference type="ChEBI" id="CHEBI:456216"/>
        <dbReference type="EC" id="2.7.1.148"/>
    </reaction>
</comment>
<feature type="active site" evidence="10">
    <location>
        <position position="13"/>
    </location>
</feature>
<keyword evidence="6 10" id="KW-0418">Kinase</keyword>
<dbReference type="Gene3D" id="3.30.230.10">
    <property type="match status" value="1"/>
</dbReference>
<keyword evidence="14" id="KW-1185">Reference proteome</keyword>
<evidence type="ECO:0000259" key="12">
    <source>
        <dbReference type="Pfam" id="PF08544"/>
    </source>
</evidence>
<dbReference type="PANTHER" id="PTHR43527:SF2">
    <property type="entry name" value="4-DIPHOSPHOCYTIDYL-2-C-METHYL-D-ERYTHRITOL KINASE, CHLOROPLASTIC"/>
    <property type="match status" value="1"/>
</dbReference>
<dbReference type="InterPro" id="IPR014721">
    <property type="entry name" value="Ribsml_uS5_D2-typ_fold_subgr"/>
</dbReference>
<dbReference type="HAMAP" id="MF_00061">
    <property type="entry name" value="IspE"/>
    <property type="match status" value="1"/>
</dbReference>
<evidence type="ECO:0000256" key="4">
    <source>
        <dbReference type="ARBA" id="ARBA00022679"/>
    </source>
</evidence>
<name>A0ABY6N4A5_9ALTE</name>
<dbReference type="Proteomes" id="UP001163739">
    <property type="component" value="Chromosome"/>
</dbReference>
<comment type="function">
    <text evidence="10">Catalyzes the phosphorylation of the position 2 hydroxy group of 4-diphosphocytidyl-2C-methyl-D-erythritol.</text>
</comment>
<organism evidence="13 14">
    <name type="scientific">Alkalimarinus alittae</name>
    <dbReference type="NCBI Taxonomy" id="2961619"/>
    <lineage>
        <taxon>Bacteria</taxon>
        <taxon>Pseudomonadati</taxon>
        <taxon>Pseudomonadota</taxon>
        <taxon>Gammaproteobacteria</taxon>
        <taxon>Alteromonadales</taxon>
        <taxon>Alteromonadaceae</taxon>
        <taxon>Alkalimarinus</taxon>
    </lineage>
</organism>
<accession>A0ABY6N4A5</accession>
<comment type="similarity">
    <text evidence="1 10">Belongs to the GHMP kinase family. IspE subfamily.</text>
</comment>